<keyword evidence="4" id="KW-1185">Reference proteome</keyword>
<accession>A0AAP0F7I5</accession>
<dbReference type="Pfam" id="PF00232">
    <property type="entry name" value="Glyco_hydro_1"/>
    <property type="match status" value="2"/>
</dbReference>
<dbReference type="GO" id="GO:0008422">
    <property type="term" value="F:beta-glucosidase activity"/>
    <property type="evidence" value="ECO:0007669"/>
    <property type="project" value="TreeGrafter"/>
</dbReference>
<dbReference type="Proteomes" id="UP001420932">
    <property type="component" value="Unassembled WGS sequence"/>
</dbReference>
<evidence type="ECO:0000256" key="2">
    <source>
        <dbReference type="RuleBase" id="RU003690"/>
    </source>
</evidence>
<dbReference type="GO" id="GO:0005975">
    <property type="term" value="P:carbohydrate metabolic process"/>
    <property type="evidence" value="ECO:0007669"/>
    <property type="project" value="InterPro"/>
</dbReference>
<dbReference type="InterPro" id="IPR017853">
    <property type="entry name" value="GH"/>
</dbReference>
<evidence type="ECO:0000256" key="1">
    <source>
        <dbReference type="ARBA" id="ARBA00010838"/>
    </source>
</evidence>
<proteinExistence type="inferred from homology"/>
<dbReference type="PANTHER" id="PTHR10353">
    <property type="entry name" value="GLYCOSYL HYDROLASE"/>
    <property type="match status" value="1"/>
</dbReference>
<dbReference type="Gene3D" id="3.20.20.80">
    <property type="entry name" value="Glycosidases"/>
    <property type="match status" value="2"/>
</dbReference>
<sequence>MTFNEPRVVADLGYSNGFFAPARCSKPVGNCTAGNSATEPYIVAHNLILSHAAAVERYREKYQLYMVPWGIYKAVRYVKEHYGNPTVILSENGMDDSGNVTLPKALHDTTRINFFRSYLIELKKAIDEGANVICYFAWSLLNNFEWKSGYTSRLIWYRLRRLQNRLRRLQNPPTVLEDVSLLVQDVTRQKEVLGLKKCRNDSSKREFSNSISMLMYT</sequence>
<evidence type="ECO:0008006" key="5">
    <source>
        <dbReference type="Google" id="ProtNLM"/>
    </source>
</evidence>
<evidence type="ECO:0000313" key="4">
    <source>
        <dbReference type="Proteomes" id="UP001420932"/>
    </source>
</evidence>
<dbReference type="PRINTS" id="PR00131">
    <property type="entry name" value="GLHYDRLASE1"/>
</dbReference>
<protein>
    <recommendedName>
        <fullName evidence="5">Beta-glucosidase</fullName>
    </recommendedName>
</protein>
<comment type="similarity">
    <text evidence="1 2">Belongs to the glycosyl hydrolase 1 family.</text>
</comment>
<evidence type="ECO:0000313" key="3">
    <source>
        <dbReference type="EMBL" id="KAK9106701.1"/>
    </source>
</evidence>
<organism evidence="3 4">
    <name type="scientific">Stephania yunnanensis</name>
    <dbReference type="NCBI Taxonomy" id="152371"/>
    <lineage>
        <taxon>Eukaryota</taxon>
        <taxon>Viridiplantae</taxon>
        <taxon>Streptophyta</taxon>
        <taxon>Embryophyta</taxon>
        <taxon>Tracheophyta</taxon>
        <taxon>Spermatophyta</taxon>
        <taxon>Magnoliopsida</taxon>
        <taxon>Ranunculales</taxon>
        <taxon>Menispermaceae</taxon>
        <taxon>Menispermoideae</taxon>
        <taxon>Cissampelideae</taxon>
        <taxon>Stephania</taxon>
    </lineage>
</organism>
<dbReference type="EMBL" id="JBBNAF010000010">
    <property type="protein sequence ID" value="KAK9106701.1"/>
    <property type="molecule type" value="Genomic_DNA"/>
</dbReference>
<comment type="caution">
    <text evidence="3">The sequence shown here is derived from an EMBL/GenBank/DDBJ whole genome shotgun (WGS) entry which is preliminary data.</text>
</comment>
<reference evidence="3 4" key="1">
    <citation type="submission" date="2024-01" db="EMBL/GenBank/DDBJ databases">
        <title>Genome assemblies of Stephania.</title>
        <authorList>
            <person name="Yang L."/>
        </authorList>
    </citation>
    <scope>NUCLEOTIDE SEQUENCE [LARGE SCALE GENOMIC DNA]</scope>
    <source>
        <strain evidence="3">YNDBR</strain>
        <tissue evidence="3">Leaf</tissue>
    </source>
</reference>
<gene>
    <name evidence="3" type="ORF">Syun_022712</name>
</gene>
<name>A0AAP0F7I5_9MAGN</name>
<dbReference type="SUPFAM" id="SSF51445">
    <property type="entry name" value="(Trans)glycosidases"/>
    <property type="match status" value="1"/>
</dbReference>
<dbReference type="InterPro" id="IPR001360">
    <property type="entry name" value="Glyco_hydro_1"/>
</dbReference>
<dbReference type="AlphaFoldDB" id="A0AAP0F7I5"/>
<dbReference type="PANTHER" id="PTHR10353:SF28">
    <property type="entry name" value="BETA-GLUCOSIDASE 44"/>
    <property type="match status" value="1"/>
</dbReference>